<organism evidence="2 3">
    <name type="scientific">Nocardioides hwasunensis</name>
    <dbReference type="NCBI Taxonomy" id="397258"/>
    <lineage>
        <taxon>Bacteria</taxon>
        <taxon>Bacillati</taxon>
        <taxon>Actinomycetota</taxon>
        <taxon>Actinomycetes</taxon>
        <taxon>Propionibacteriales</taxon>
        <taxon>Nocardioidaceae</taxon>
        <taxon>Nocardioides</taxon>
    </lineage>
</organism>
<dbReference type="EMBL" id="JACXYY010000001">
    <property type="protein sequence ID" value="MBD3912988.1"/>
    <property type="molecule type" value="Genomic_DNA"/>
</dbReference>
<proteinExistence type="predicted"/>
<feature type="compositionally biased region" description="Basic and acidic residues" evidence="1">
    <location>
        <begin position="17"/>
        <end position="52"/>
    </location>
</feature>
<comment type="caution">
    <text evidence="2">The sequence shown here is derived from an EMBL/GenBank/DDBJ whole genome shotgun (WGS) entry which is preliminary data.</text>
</comment>
<sequence length="124" mass="13900">MTSEPGQAPRGGSPFRGPHDAALRKQWQRERRAAVRTHHPDRGGTTHEMQRRLDAIDAAYQRLGDAPARRADGGWVGASATVAPAPGVTRRAMRRTQHHLRQLARAGRARIPKGWPGRRRYFDL</sequence>
<evidence type="ECO:0000313" key="3">
    <source>
        <dbReference type="Proteomes" id="UP000649289"/>
    </source>
</evidence>
<feature type="region of interest" description="Disordered" evidence="1">
    <location>
        <begin position="1"/>
        <end position="52"/>
    </location>
</feature>
<keyword evidence="3" id="KW-1185">Reference proteome</keyword>
<protein>
    <recommendedName>
        <fullName evidence="4">J domain-containing protein</fullName>
    </recommendedName>
</protein>
<accession>A0ABR8M9Y9</accession>
<evidence type="ECO:0000313" key="2">
    <source>
        <dbReference type="EMBL" id="MBD3912988.1"/>
    </source>
</evidence>
<evidence type="ECO:0008006" key="4">
    <source>
        <dbReference type="Google" id="ProtNLM"/>
    </source>
</evidence>
<reference evidence="2 3" key="1">
    <citation type="submission" date="2020-09" db="EMBL/GenBank/DDBJ databases">
        <title>novel species in genus Nocardioides.</title>
        <authorList>
            <person name="Zhang G."/>
        </authorList>
    </citation>
    <scope>NUCLEOTIDE SEQUENCE [LARGE SCALE GENOMIC DNA]</scope>
    <source>
        <strain evidence="2 3">19197</strain>
    </source>
</reference>
<name>A0ABR8M9Y9_9ACTN</name>
<dbReference type="Proteomes" id="UP000649289">
    <property type="component" value="Unassembled WGS sequence"/>
</dbReference>
<evidence type="ECO:0000256" key="1">
    <source>
        <dbReference type="SAM" id="MobiDB-lite"/>
    </source>
</evidence>
<gene>
    <name evidence="2" type="ORF">IEZ25_00025</name>
</gene>
<dbReference type="RefSeq" id="WP_191197371.1">
    <property type="nucleotide sequence ID" value="NZ_BAAAPA010000002.1"/>
</dbReference>